<comment type="caution">
    <text evidence="2">The sequence shown here is derived from an EMBL/GenBank/DDBJ whole genome shotgun (WGS) entry which is preliminary data.</text>
</comment>
<dbReference type="AlphaFoldDB" id="A0A1E3AF64"/>
<keyword evidence="1" id="KW-1133">Transmembrane helix</keyword>
<feature type="transmembrane region" description="Helical" evidence="1">
    <location>
        <begin position="81"/>
        <end position="106"/>
    </location>
</feature>
<evidence type="ECO:0008006" key="4">
    <source>
        <dbReference type="Google" id="ProtNLM"/>
    </source>
</evidence>
<reference evidence="2 3" key="1">
    <citation type="submission" date="2016-07" db="EMBL/GenBank/DDBJ databases">
        <title>Characterization of isolates of Eisenbergiella tayi derived from blood cultures, using whole genome sequencing.</title>
        <authorList>
            <person name="Burdz T."/>
            <person name="Wiebe D."/>
            <person name="Huynh C."/>
            <person name="Bernard K."/>
        </authorList>
    </citation>
    <scope>NUCLEOTIDE SEQUENCE [LARGE SCALE GENOMIC DNA]</scope>
    <source>
        <strain evidence="2 3">NML 110608</strain>
    </source>
</reference>
<organism evidence="2 3">
    <name type="scientific">Eisenbergiella tayi</name>
    <dbReference type="NCBI Taxonomy" id="1432052"/>
    <lineage>
        <taxon>Bacteria</taxon>
        <taxon>Bacillati</taxon>
        <taxon>Bacillota</taxon>
        <taxon>Clostridia</taxon>
        <taxon>Lachnospirales</taxon>
        <taxon>Lachnospiraceae</taxon>
        <taxon>Eisenbergiella</taxon>
    </lineage>
</organism>
<dbReference type="EMBL" id="MCGH01000002">
    <property type="protein sequence ID" value="ODM06806.1"/>
    <property type="molecule type" value="Genomic_DNA"/>
</dbReference>
<keyword evidence="1" id="KW-0472">Membrane</keyword>
<evidence type="ECO:0000313" key="2">
    <source>
        <dbReference type="EMBL" id="ODM06806.1"/>
    </source>
</evidence>
<feature type="transmembrane region" description="Helical" evidence="1">
    <location>
        <begin position="50"/>
        <end position="69"/>
    </location>
</feature>
<protein>
    <recommendedName>
        <fullName evidence="4">Acyltransferase family protein</fullName>
    </recommendedName>
</protein>
<proteinExistence type="predicted"/>
<feature type="transmembrane region" description="Helical" evidence="1">
    <location>
        <begin position="118"/>
        <end position="137"/>
    </location>
</feature>
<feature type="transmembrane region" description="Helical" evidence="1">
    <location>
        <begin position="149"/>
        <end position="166"/>
    </location>
</feature>
<evidence type="ECO:0000313" key="3">
    <source>
        <dbReference type="Proteomes" id="UP000094067"/>
    </source>
</evidence>
<keyword evidence="1" id="KW-0812">Transmembrane</keyword>
<dbReference type="Proteomes" id="UP000094067">
    <property type="component" value="Unassembled WGS sequence"/>
</dbReference>
<name>A0A1E3AF64_9FIRM</name>
<gene>
    <name evidence="2" type="ORF">BEI61_02696</name>
</gene>
<feature type="transmembrane region" description="Helical" evidence="1">
    <location>
        <begin position="12"/>
        <end position="29"/>
    </location>
</feature>
<sequence length="183" mass="21537">MTERIVLLKSPGIPWNIDVALLALVYISFGFYHKDKIQEWILSENRKKDYIYVVIALCLITFCILNYSRDIPFYYFDMKPVYYMELVSAVIIPCAFGIVIVRAVYWMQKYRVTKLLRYVLRFLGRITIPIMFMHIPVNKLLAFLNLGPLMYLLLGIGIPTILTLLLNRYKLFRLLFACSIGKF</sequence>
<dbReference type="RefSeq" id="WP_081331190.1">
    <property type="nucleotide sequence ID" value="NZ_MCGH01000002.1"/>
</dbReference>
<accession>A0A1E3AF64</accession>
<evidence type="ECO:0000256" key="1">
    <source>
        <dbReference type="SAM" id="Phobius"/>
    </source>
</evidence>